<name>A0A8S1SI45_PAROT</name>
<evidence type="ECO:0000313" key="1">
    <source>
        <dbReference type="EMBL" id="CAD8138919.1"/>
    </source>
</evidence>
<dbReference type="Proteomes" id="UP000683925">
    <property type="component" value="Unassembled WGS sequence"/>
</dbReference>
<proteinExistence type="predicted"/>
<protein>
    <submittedName>
        <fullName evidence="1">Uncharacterized protein</fullName>
    </submittedName>
</protein>
<comment type="caution">
    <text evidence="1">The sequence shown here is derived from an EMBL/GenBank/DDBJ whole genome shotgun (WGS) entry which is preliminary data.</text>
</comment>
<accession>A0A8S1SI45</accession>
<dbReference type="AlphaFoldDB" id="A0A8S1SI45"/>
<dbReference type="EMBL" id="CAJJDP010000009">
    <property type="protein sequence ID" value="CAD8138919.1"/>
    <property type="molecule type" value="Genomic_DNA"/>
</dbReference>
<gene>
    <name evidence="1" type="ORF">POCTA_138.1.T0100134</name>
</gene>
<evidence type="ECO:0000313" key="2">
    <source>
        <dbReference type="Proteomes" id="UP000683925"/>
    </source>
</evidence>
<organism evidence="1 2">
    <name type="scientific">Paramecium octaurelia</name>
    <dbReference type="NCBI Taxonomy" id="43137"/>
    <lineage>
        <taxon>Eukaryota</taxon>
        <taxon>Sar</taxon>
        <taxon>Alveolata</taxon>
        <taxon>Ciliophora</taxon>
        <taxon>Intramacronucleata</taxon>
        <taxon>Oligohymenophorea</taxon>
        <taxon>Peniculida</taxon>
        <taxon>Parameciidae</taxon>
        <taxon>Paramecium</taxon>
    </lineage>
</organism>
<keyword evidence="2" id="KW-1185">Reference proteome</keyword>
<sequence length="78" mass="9515">MTQKMKNGHNTDFLIPRQVLEYNLQINNLRQYIPIIILQLKHLLYNQCRMHQFQLNIKNKMFQWVRCNGPLKNFKKAT</sequence>
<reference evidence="1" key="1">
    <citation type="submission" date="2021-01" db="EMBL/GenBank/DDBJ databases">
        <authorList>
            <consortium name="Genoscope - CEA"/>
            <person name="William W."/>
        </authorList>
    </citation>
    <scope>NUCLEOTIDE SEQUENCE</scope>
</reference>